<name>A0AAW0A1M0_9AGAR</name>
<sequence>MPESRESECSFIICDEYFDPLLVQNGSLPLEGIDIDATEKEQKRFPLAHPARSGLPYSIDSTCTAKRGTNKSQGSIYPPMWRTTGKKNATSRLGELALVGIEYTYRGLILNLGALFLMVQFLTHTSAHPMSRAAYESSIKLVDKKLRKFHVGMALIFKDHVLAFHSHDLVFQPPWAFSRDDLPASAADFYSPKWDFSSSLVTWMLSRLDLDRNGLACEVIRAANDVFFGIGVYTVIELFFLAGLSPLLTEAELFDCPSRVARFRAAYITFLDKSRTDLRSGFWRHSQLGTSVNHRKLIRPAMLDGYLAPTEQQRLGYINWLHVYAKDRCKIPVRMAELVDIYAASIAERSTFTEPWFRYETDTLYDVFEPTYIRPALLLDENLGHLIFGNTVWSELGGQISNETDALTLYFREQGLLNQPTFLRPAHYSSLFLSDEEFSSHSLPHRKIHTYRNDKQLWSITEFPLNSRGVDVIADSADPIPITGDERKRMLFSYIVKNTKKVAIGPLEYCGNAHRVTMGKKTIAVPCYGDPTLSEHYAERDLKTRLMPASVKGQRRPELSEAATDKLQSQLAQVAASRKRVRVEDKENTDGVVPGKVKKRRLSADQRLALSIQN</sequence>
<evidence type="ECO:0000313" key="1">
    <source>
        <dbReference type="EMBL" id="KAK6997241.1"/>
    </source>
</evidence>
<proteinExistence type="predicted"/>
<keyword evidence="2" id="KW-1185">Reference proteome</keyword>
<dbReference type="Proteomes" id="UP001362999">
    <property type="component" value="Unassembled WGS sequence"/>
</dbReference>
<organism evidence="1 2">
    <name type="scientific">Favolaschia claudopus</name>
    <dbReference type="NCBI Taxonomy" id="2862362"/>
    <lineage>
        <taxon>Eukaryota</taxon>
        <taxon>Fungi</taxon>
        <taxon>Dikarya</taxon>
        <taxon>Basidiomycota</taxon>
        <taxon>Agaricomycotina</taxon>
        <taxon>Agaricomycetes</taxon>
        <taxon>Agaricomycetidae</taxon>
        <taxon>Agaricales</taxon>
        <taxon>Marasmiineae</taxon>
        <taxon>Mycenaceae</taxon>
        <taxon>Favolaschia</taxon>
    </lineage>
</organism>
<evidence type="ECO:0000313" key="2">
    <source>
        <dbReference type="Proteomes" id="UP001362999"/>
    </source>
</evidence>
<dbReference type="AlphaFoldDB" id="A0AAW0A1M0"/>
<accession>A0AAW0A1M0</accession>
<reference evidence="1 2" key="1">
    <citation type="journal article" date="2024" name="J Genomics">
        <title>Draft genome sequencing and assembly of Favolaschia claudopus CIRM-BRFM 2984 isolated from oak limbs.</title>
        <authorList>
            <person name="Navarro D."/>
            <person name="Drula E."/>
            <person name="Chaduli D."/>
            <person name="Cazenave R."/>
            <person name="Ahrendt S."/>
            <person name="Wang J."/>
            <person name="Lipzen A."/>
            <person name="Daum C."/>
            <person name="Barry K."/>
            <person name="Grigoriev I.V."/>
            <person name="Favel A."/>
            <person name="Rosso M.N."/>
            <person name="Martin F."/>
        </authorList>
    </citation>
    <scope>NUCLEOTIDE SEQUENCE [LARGE SCALE GENOMIC DNA]</scope>
    <source>
        <strain evidence="1 2">CIRM-BRFM 2984</strain>
    </source>
</reference>
<gene>
    <name evidence="1" type="ORF">R3P38DRAFT_2653603</name>
</gene>
<protein>
    <submittedName>
        <fullName evidence="1">Uncharacterized protein</fullName>
    </submittedName>
</protein>
<comment type="caution">
    <text evidence="1">The sequence shown here is derived from an EMBL/GenBank/DDBJ whole genome shotgun (WGS) entry which is preliminary data.</text>
</comment>
<dbReference type="EMBL" id="JAWWNJ010000093">
    <property type="protein sequence ID" value="KAK6997241.1"/>
    <property type="molecule type" value="Genomic_DNA"/>
</dbReference>